<reference evidence="2" key="2">
    <citation type="submission" date="2023-01" db="EMBL/GenBank/DDBJ databases">
        <authorList>
            <person name="Petersen C."/>
        </authorList>
    </citation>
    <scope>NUCLEOTIDE SEQUENCE</scope>
    <source>
        <strain evidence="2">IBT 15450</strain>
    </source>
</reference>
<dbReference type="Proteomes" id="UP001219568">
    <property type="component" value="Unassembled WGS sequence"/>
</dbReference>
<name>A0AAD6N7I1_PENCN</name>
<dbReference type="AlphaFoldDB" id="A0AAD6N7I1"/>
<evidence type="ECO:0000313" key="3">
    <source>
        <dbReference type="Proteomes" id="UP001219568"/>
    </source>
</evidence>
<comment type="caution">
    <text evidence="2">The sequence shown here is derived from an EMBL/GenBank/DDBJ whole genome shotgun (WGS) entry which is preliminary data.</text>
</comment>
<protein>
    <submittedName>
        <fullName evidence="2">Uncharacterized protein</fullName>
    </submittedName>
</protein>
<dbReference type="EMBL" id="JAQJZL010000008">
    <property type="protein sequence ID" value="KAJ6038705.1"/>
    <property type="molecule type" value="Genomic_DNA"/>
</dbReference>
<sequence>MYARGRQPSVEWTVGFVMQYLASIETRQECGNFAIGPYHGMVVRSLVDWAVSNKRACVDDWGLYNATSDGPQQIRSVCIEDFRDTLLRPRKNNATKMSEALSEMGSQQEEQEGFSRAS</sequence>
<gene>
    <name evidence="2" type="ORF">N7460_007422</name>
</gene>
<organism evidence="2 3">
    <name type="scientific">Penicillium canescens</name>
    <dbReference type="NCBI Taxonomy" id="5083"/>
    <lineage>
        <taxon>Eukaryota</taxon>
        <taxon>Fungi</taxon>
        <taxon>Dikarya</taxon>
        <taxon>Ascomycota</taxon>
        <taxon>Pezizomycotina</taxon>
        <taxon>Eurotiomycetes</taxon>
        <taxon>Eurotiomycetidae</taxon>
        <taxon>Eurotiales</taxon>
        <taxon>Aspergillaceae</taxon>
        <taxon>Penicillium</taxon>
    </lineage>
</organism>
<evidence type="ECO:0000256" key="1">
    <source>
        <dbReference type="SAM" id="MobiDB-lite"/>
    </source>
</evidence>
<proteinExistence type="predicted"/>
<reference evidence="2" key="1">
    <citation type="journal article" date="2023" name="IMA Fungus">
        <title>Comparative genomic study of the Penicillium genus elucidates a diverse pangenome and 15 lateral gene transfer events.</title>
        <authorList>
            <person name="Petersen C."/>
            <person name="Sorensen T."/>
            <person name="Nielsen M.R."/>
            <person name="Sondergaard T.E."/>
            <person name="Sorensen J.L."/>
            <person name="Fitzpatrick D.A."/>
            <person name="Frisvad J.C."/>
            <person name="Nielsen K.L."/>
        </authorList>
    </citation>
    <scope>NUCLEOTIDE SEQUENCE</scope>
    <source>
        <strain evidence="2">IBT 15450</strain>
    </source>
</reference>
<feature type="region of interest" description="Disordered" evidence="1">
    <location>
        <begin position="90"/>
        <end position="118"/>
    </location>
</feature>
<keyword evidence="3" id="KW-1185">Reference proteome</keyword>
<accession>A0AAD6N7I1</accession>
<evidence type="ECO:0000313" key="2">
    <source>
        <dbReference type="EMBL" id="KAJ6038705.1"/>
    </source>
</evidence>